<comment type="caution">
    <text evidence="3">The sequence shown here is derived from an EMBL/GenBank/DDBJ whole genome shotgun (WGS) entry which is preliminary data.</text>
</comment>
<name>A0A916E9I4_9GLOM</name>
<evidence type="ECO:0000259" key="1">
    <source>
        <dbReference type="Pfam" id="PF22693"/>
    </source>
</evidence>
<dbReference type="InterPro" id="IPR054586">
    <property type="entry name" value="MACPF_1_fungal"/>
</dbReference>
<feature type="domain" description="MACPF-like" evidence="1">
    <location>
        <begin position="188"/>
        <end position="374"/>
    </location>
</feature>
<sequence>MAFAFRSYFSKKVSNVGITVVRIDQKASQPCKFVHFNLSDNLSKVRLQLEKRDMIDSTLSFARKFIENGNSKFAEIEFEDEEDILLDKIVRQSEESEDTFILNLMTCSKFNWKILKKLHKLDYGRTMTSDGIKRADKRAFEMKNCILEIGNKECETGVFISESSEDLMMDKNLFFNTDINIRYFVKLGIGVSIGTSKSKESCVETNYSYRFIKYGKASLKLKYEHLEPTPEFIKVIENAISSEDPAEQFKQILKDFGQFIPTDVILGGRVHYDDFTKSVKHTVGKSNKFSRNINIGDLKGELGKGSTNSEENSNNYSRRYTKVIGGEQPDNIENLDIGNWVSSLNKSYENWDCIEFRDPVIIFQLLPEDLRKRIIKSVGMKIHHLDTENHNCVLEEFRKPIQFNLSIPNEISKIIKNKDIDFKIFATVTDITKSKNDFFTCQVLCPSNGKLPSLIIHRVQNSFKIFKSRECKLKIGWMVIGYYKDFNFDFSTRLKVQKNDFNAPADTDNLIEYDSKVPICLGTPVLSEYPKHESLIIGHYYYVQEENNKIKACTFAYCLKDKCLVNLPNFTFYTLKITNYHNRGACDTITLRRKEYSNFNTESPKFVSIYSAEKTDCVFLKQRNGQVKIKKIGNDNTAILSVKCAIFDPYCQAHQVETL</sequence>
<dbReference type="OrthoDB" id="2320598at2759"/>
<dbReference type="AlphaFoldDB" id="A0A916E9I4"/>
<proteinExistence type="predicted"/>
<dbReference type="Proteomes" id="UP000684084">
    <property type="component" value="Unassembled WGS sequence"/>
</dbReference>
<dbReference type="EMBL" id="CAGKOT010000028">
    <property type="protein sequence ID" value="CAB5371003.1"/>
    <property type="molecule type" value="Genomic_DNA"/>
</dbReference>
<accession>A0A916E9I4</accession>
<evidence type="ECO:0000259" key="2">
    <source>
        <dbReference type="Pfam" id="PF24209"/>
    </source>
</evidence>
<dbReference type="InterPro" id="IPR055854">
    <property type="entry name" value="DUF7431"/>
</dbReference>
<gene>
    <name evidence="3" type="ORF">CHRIB12_LOCUS12923</name>
</gene>
<evidence type="ECO:0000313" key="3">
    <source>
        <dbReference type="EMBL" id="CAB5371003.1"/>
    </source>
</evidence>
<reference evidence="3" key="1">
    <citation type="submission" date="2020-05" db="EMBL/GenBank/DDBJ databases">
        <authorList>
            <person name="Rincon C."/>
            <person name="Sanders R I."/>
            <person name="Robbins C."/>
            <person name="Chaturvedi A."/>
        </authorList>
    </citation>
    <scope>NUCLEOTIDE SEQUENCE</scope>
    <source>
        <strain evidence="3">CHB12</strain>
    </source>
</reference>
<dbReference type="Pfam" id="PF24209">
    <property type="entry name" value="DUF7431"/>
    <property type="match status" value="1"/>
</dbReference>
<dbReference type="Pfam" id="PF22693">
    <property type="entry name" value="MACPF_1"/>
    <property type="match status" value="1"/>
</dbReference>
<dbReference type="VEuPathDB" id="FungiDB:RhiirFUN_005103"/>
<protein>
    <recommendedName>
        <fullName evidence="5">MACPF domain-containing protein</fullName>
    </recommendedName>
</protein>
<evidence type="ECO:0008006" key="5">
    <source>
        <dbReference type="Google" id="ProtNLM"/>
    </source>
</evidence>
<evidence type="ECO:0000313" key="4">
    <source>
        <dbReference type="Proteomes" id="UP000684084"/>
    </source>
</evidence>
<feature type="domain" description="DUF7431" evidence="2">
    <location>
        <begin position="382"/>
        <end position="632"/>
    </location>
</feature>
<organism evidence="3 4">
    <name type="scientific">Rhizophagus irregularis</name>
    <dbReference type="NCBI Taxonomy" id="588596"/>
    <lineage>
        <taxon>Eukaryota</taxon>
        <taxon>Fungi</taxon>
        <taxon>Fungi incertae sedis</taxon>
        <taxon>Mucoromycota</taxon>
        <taxon>Glomeromycotina</taxon>
        <taxon>Glomeromycetes</taxon>
        <taxon>Glomerales</taxon>
        <taxon>Glomeraceae</taxon>
        <taxon>Rhizophagus</taxon>
    </lineage>
</organism>